<dbReference type="KEGG" id="sla:SERLADRAFT_397689"/>
<gene>
    <name evidence="2" type="ORF">SERLADRAFT_397689</name>
</gene>
<dbReference type="GeneID" id="18811841"/>
<proteinExistence type="predicted"/>
<feature type="compositionally biased region" description="Polar residues" evidence="1">
    <location>
        <begin position="98"/>
        <end position="107"/>
    </location>
</feature>
<dbReference type="Proteomes" id="UP000008064">
    <property type="component" value="Unassembled WGS sequence"/>
</dbReference>
<reference evidence="2" key="1">
    <citation type="submission" date="2011-04" db="EMBL/GenBank/DDBJ databases">
        <title>Evolution of plant cell wall degrading machinery underlies the functional diversity of forest fungi.</title>
        <authorList>
            <consortium name="US DOE Joint Genome Institute (JGI-PGF)"/>
            <person name="Eastwood D.C."/>
            <person name="Floudas D."/>
            <person name="Binder M."/>
            <person name="Majcherczyk A."/>
            <person name="Schneider P."/>
            <person name="Aerts A."/>
            <person name="Asiegbu F.O."/>
            <person name="Baker S.E."/>
            <person name="Barry K."/>
            <person name="Bendiksby M."/>
            <person name="Blumentritt M."/>
            <person name="Coutinho P.M."/>
            <person name="Cullen D."/>
            <person name="Cullen D."/>
            <person name="Gathman A."/>
            <person name="Goodell B."/>
            <person name="Henrissat B."/>
            <person name="Ihrmark K."/>
            <person name="Kauserud H."/>
            <person name="Kohler A."/>
            <person name="LaButti K."/>
            <person name="Lapidus A."/>
            <person name="Lavin J.L."/>
            <person name="Lee Y.-H."/>
            <person name="Lindquist E."/>
            <person name="Lilly W."/>
            <person name="Lucas S."/>
            <person name="Morin E."/>
            <person name="Murat C."/>
            <person name="Oguiza J.A."/>
            <person name="Park J."/>
            <person name="Pisabarro A.G."/>
            <person name="Riley R."/>
            <person name="Rosling A."/>
            <person name="Salamov A."/>
            <person name="Schmidt O."/>
            <person name="Schmutz J."/>
            <person name="Skrede I."/>
            <person name="Stenlid J."/>
            <person name="Wiebenga A."/>
            <person name="Xie X."/>
            <person name="Kues U."/>
            <person name="Hibbett D.S."/>
            <person name="Hoffmeister D."/>
            <person name="Hogberg N."/>
            <person name="Martin F."/>
            <person name="Grigoriev I.V."/>
            <person name="Watkinson S.C."/>
        </authorList>
    </citation>
    <scope>NUCLEOTIDE SEQUENCE</scope>
    <source>
        <strain evidence="2">S7.9</strain>
    </source>
</reference>
<accession>F8P5Z0</accession>
<dbReference type="RefSeq" id="XP_007321813.1">
    <property type="nucleotide sequence ID" value="XM_007321751.1"/>
</dbReference>
<evidence type="ECO:0000313" key="2">
    <source>
        <dbReference type="EMBL" id="EGO22027.1"/>
    </source>
</evidence>
<dbReference type="HOGENOM" id="CLU_2211581_0_0_1"/>
<feature type="region of interest" description="Disordered" evidence="1">
    <location>
        <begin position="63"/>
        <end position="107"/>
    </location>
</feature>
<organism>
    <name type="scientific">Serpula lacrymans var. lacrymans (strain S7.9)</name>
    <name type="common">Dry rot fungus</name>
    <dbReference type="NCBI Taxonomy" id="578457"/>
    <lineage>
        <taxon>Eukaryota</taxon>
        <taxon>Fungi</taxon>
        <taxon>Dikarya</taxon>
        <taxon>Basidiomycota</taxon>
        <taxon>Agaricomycotina</taxon>
        <taxon>Agaricomycetes</taxon>
        <taxon>Agaricomycetidae</taxon>
        <taxon>Boletales</taxon>
        <taxon>Coniophorineae</taxon>
        <taxon>Serpulaceae</taxon>
        <taxon>Serpula</taxon>
    </lineage>
</organism>
<feature type="compositionally biased region" description="Basic and acidic residues" evidence="1">
    <location>
        <begin position="81"/>
        <end position="97"/>
    </location>
</feature>
<protein>
    <submittedName>
        <fullName evidence="2">Uncharacterized protein</fullName>
    </submittedName>
</protein>
<sequence>MDRPNSRMNHLLVTVQNLLDPGSSQLYLRTRPWLEAKSGHACYTSSVCPGRYPHNLPPFTTEGVPFTSTHGGSPGGMFAAHADEGRKKEDRCARSDTKSSCSDIGDS</sequence>
<dbReference type="AlphaFoldDB" id="F8P5Z0"/>
<dbReference type="EMBL" id="GL945438">
    <property type="protein sequence ID" value="EGO22027.1"/>
    <property type="molecule type" value="Genomic_DNA"/>
</dbReference>
<evidence type="ECO:0000256" key="1">
    <source>
        <dbReference type="SAM" id="MobiDB-lite"/>
    </source>
</evidence>
<name>F8P5Z0_SERL9</name>